<dbReference type="CDD" id="cd17320">
    <property type="entry name" value="MFS_MdfA_MDR_like"/>
    <property type="match status" value="1"/>
</dbReference>
<feature type="transmembrane region" description="Helical" evidence="10">
    <location>
        <begin position="51"/>
        <end position="71"/>
    </location>
</feature>
<feature type="transmembrane region" description="Helical" evidence="10">
    <location>
        <begin position="107"/>
        <end position="128"/>
    </location>
</feature>
<evidence type="ECO:0000256" key="1">
    <source>
        <dbReference type="ARBA" id="ARBA00003279"/>
    </source>
</evidence>
<gene>
    <name evidence="12" type="ORF">OAN307_c11420</name>
</gene>
<dbReference type="OrthoDB" id="9800416at2"/>
<comment type="function">
    <text evidence="1">Resistance to tetracycline by an active tetracycline efflux. This is an energy-dependent process that decreases the accumulation of the antibiotic in whole cells. This protein functions as a metal-tetracycline/H(+) antiporter.</text>
</comment>
<proteinExistence type="inferred from homology"/>
<dbReference type="RefSeq" id="WP_015498886.1">
    <property type="nucleotide sequence ID" value="NC_020911.1"/>
</dbReference>
<keyword evidence="6" id="KW-1003">Cell membrane</keyword>
<evidence type="ECO:0000256" key="6">
    <source>
        <dbReference type="ARBA" id="ARBA00022475"/>
    </source>
</evidence>
<evidence type="ECO:0000256" key="9">
    <source>
        <dbReference type="ARBA" id="ARBA00023136"/>
    </source>
</evidence>
<evidence type="ECO:0000256" key="3">
    <source>
        <dbReference type="ARBA" id="ARBA00006236"/>
    </source>
</evidence>
<dbReference type="KEGG" id="oat:OAN307_c11420"/>
<protein>
    <recommendedName>
        <fullName evidence="10">Bcr/CflA family efflux transporter</fullName>
    </recommendedName>
</protein>
<keyword evidence="10" id="KW-0997">Cell inner membrane</keyword>
<feature type="transmembrane region" description="Helical" evidence="10">
    <location>
        <begin position="21"/>
        <end position="39"/>
    </location>
</feature>
<reference evidence="12 13" key="1">
    <citation type="journal article" date="2013" name="PLoS ONE">
        <title>Poles Apart: Arctic and Antarctic Octadecabacter strains Share High Genome Plasticity and a New Type of Xanthorhodopsin.</title>
        <authorList>
            <person name="Vollmers J."/>
            <person name="Voget S."/>
            <person name="Dietrich S."/>
            <person name="Gollnow K."/>
            <person name="Smits M."/>
            <person name="Meyer K."/>
            <person name="Brinkhoff T."/>
            <person name="Simon M."/>
            <person name="Daniel R."/>
        </authorList>
    </citation>
    <scope>NUCLEOTIDE SEQUENCE [LARGE SCALE GENOMIC DNA]</scope>
    <source>
        <strain evidence="12 13">307</strain>
    </source>
</reference>
<evidence type="ECO:0000313" key="12">
    <source>
        <dbReference type="EMBL" id="AGI66844.1"/>
    </source>
</evidence>
<keyword evidence="5 10" id="KW-0813">Transport</keyword>
<comment type="similarity">
    <text evidence="4">Belongs to the major facilitator superfamily. TCR/Tet family.</text>
</comment>
<evidence type="ECO:0000313" key="13">
    <source>
        <dbReference type="Proteomes" id="UP000005307"/>
    </source>
</evidence>
<feature type="transmembrane region" description="Helical" evidence="10">
    <location>
        <begin position="283"/>
        <end position="304"/>
    </location>
</feature>
<keyword evidence="9 10" id="KW-0472">Membrane</keyword>
<keyword evidence="8 10" id="KW-1133">Transmembrane helix</keyword>
<comment type="subcellular location">
    <subcellularLocation>
        <location evidence="10">Cell inner membrane</location>
        <topology evidence="10">Multi-pass membrane protein</topology>
    </subcellularLocation>
    <subcellularLocation>
        <location evidence="2">Cell membrane</location>
        <topology evidence="2">Multi-pass membrane protein</topology>
    </subcellularLocation>
</comment>
<keyword evidence="13" id="KW-1185">Reference proteome</keyword>
<dbReference type="PRINTS" id="PR01035">
    <property type="entry name" value="TCRTETA"/>
</dbReference>
<feature type="transmembrane region" description="Helical" evidence="10">
    <location>
        <begin position="217"/>
        <end position="241"/>
    </location>
</feature>
<feature type="transmembrane region" description="Helical" evidence="10">
    <location>
        <begin position="374"/>
        <end position="396"/>
    </location>
</feature>
<name>M9R2G3_9RHOB</name>
<dbReference type="Proteomes" id="UP000005307">
    <property type="component" value="Chromosome"/>
</dbReference>
<dbReference type="AlphaFoldDB" id="M9R2G3"/>
<dbReference type="SUPFAM" id="SSF103473">
    <property type="entry name" value="MFS general substrate transporter"/>
    <property type="match status" value="1"/>
</dbReference>
<dbReference type="InterPro" id="IPR020846">
    <property type="entry name" value="MFS_dom"/>
</dbReference>
<evidence type="ECO:0000256" key="7">
    <source>
        <dbReference type="ARBA" id="ARBA00022692"/>
    </source>
</evidence>
<dbReference type="NCBIfam" id="TIGR00710">
    <property type="entry name" value="efflux_Bcr_CflA"/>
    <property type="match status" value="1"/>
</dbReference>
<dbReference type="STRING" id="391626.OAN307_c11420"/>
<dbReference type="PANTHER" id="PTHR43124:SF3">
    <property type="entry name" value="CHLORAMPHENICOL EFFLUX PUMP RV0191"/>
    <property type="match status" value="1"/>
</dbReference>
<feature type="transmembrane region" description="Helical" evidence="10">
    <location>
        <begin position="140"/>
        <end position="162"/>
    </location>
</feature>
<dbReference type="InterPro" id="IPR005829">
    <property type="entry name" value="Sugar_transporter_CS"/>
</dbReference>
<feature type="transmembrane region" description="Helical" evidence="10">
    <location>
        <begin position="253"/>
        <end position="271"/>
    </location>
</feature>
<organism evidence="12 13">
    <name type="scientific">Octadecabacter antarcticus 307</name>
    <dbReference type="NCBI Taxonomy" id="391626"/>
    <lineage>
        <taxon>Bacteria</taxon>
        <taxon>Pseudomonadati</taxon>
        <taxon>Pseudomonadota</taxon>
        <taxon>Alphaproteobacteria</taxon>
        <taxon>Rhodobacterales</taxon>
        <taxon>Roseobacteraceae</taxon>
        <taxon>Octadecabacter</taxon>
    </lineage>
</organism>
<dbReference type="Pfam" id="PF07690">
    <property type="entry name" value="MFS_1"/>
    <property type="match status" value="2"/>
</dbReference>
<evidence type="ECO:0000256" key="10">
    <source>
        <dbReference type="RuleBase" id="RU365088"/>
    </source>
</evidence>
<dbReference type="GO" id="GO:0005886">
    <property type="term" value="C:plasma membrane"/>
    <property type="evidence" value="ECO:0007669"/>
    <property type="project" value="UniProtKB-SubCell"/>
</dbReference>
<evidence type="ECO:0000256" key="5">
    <source>
        <dbReference type="ARBA" id="ARBA00022448"/>
    </source>
</evidence>
<evidence type="ECO:0000259" key="11">
    <source>
        <dbReference type="PROSITE" id="PS50850"/>
    </source>
</evidence>
<evidence type="ECO:0000256" key="4">
    <source>
        <dbReference type="ARBA" id="ARBA00007520"/>
    </source>
</evidence>
<feature type="transmembrane region" description="Helical" evidence="10">
    <location>
        <begin position="168"/>
        <end position="188"/>
    </location>
</feature>
<feature type="transmembrane region" description="Helical" evidence="10">
    <location>
        <begin position="83"/>
        <end position="101"/>
    </location>
</feature>
<dbReference type="PROSITE" id="PS50850">
    <property type="entry name" value="MFS"/>
    <property type="match status" value="1"/>
</dbReference>
<dbReference type="InterPro" id="IPR001958">
    <property type="entry name" value="Tet-R_TetA/multi-R_MdtG-like"/>
</dbReference>
<dbReference type="InterPro" id="IPR050189">
    <property type="entry name" value="MFS_Efflux_Transporters"/>
</dbReference>
<dbReference type="PROSITE" id="PS00216">
    <property type="entry name" value="SUGAR_TRANSPORT_1"/>
    <property type="match status" value="1"/>
</dbReference>
<dbReference type="EMBL" id="CP003740">
    <property type="protein sequence ID" value="AGI66844.1"/>
    <property type="molecule type" value="Genomic_DNA"/>
</dbReference>
<dbReference type="eggNOG" id="COG2814">
    <property type="taxonomic scope" value="Bacteria"/>
</dbReference>
<dbReference type="Gene3D" id="1.20.1720.10">
    <property type="entry name" value="Multidrug resistance protein D"/>
    <property type="match status" value="1"/>
</dbReference>
<dbReference type="InterPro" id="IPR004812">
    <property type="entry name" value="Efflux_drug-R_Bcr/CmlA"/>
</dbReference>
<evidence type="ECO:0000256" key="8">
    <source>
        <dbReference type="ARBA" id="ARBA00022989"/>
    </source>
</evidence>
<feature type="transmembrane region" description="Helical" evidence="10">
    <location>
        <begin position="340"/>
        <end position="368"/>
    </location>
</feature>
<feature type="transmembrane region" description="Helical" evidence="10">
    <location>
        <begin position="310"/>
        <end position="328"/>
    </location>
</feature>
<dbReference type="GO" id="GO:0042910">
    <property type="term" value="F:xenobiotic transmembrane transporter activity"/>
    <property type="evidence" value="ECO:0007669"/>
    <property type="project" value="InterPro"/>
</dbReference>
<keyword evidence="7 10" id="KW-0812">Transmembrane</keyword>
<dbReference type="GO" id="GO:1990961">
    <property type="term" value="P:xenobiotic detoxification by transmembrane export across the plasma membrane"/>
    <property type="evidence" value="ECO:0007669"/>
    <property type="project" value="InterPro"/>
</dbReference>
<evidence type="ECO:0000256" key="2">
    <source>
        <dbReference type="ARBA" id="ARBA00004651"/>
    </source>
</evidence>
<accession>M9R2G3</accession>
<dbReference type="InterPro" id="IPR036259">
    <property type="entry name" value="MFS_trans_sf"/>
</dbReference>
<dbReference type="PANTHER" id="PTHR43124">
    <property type="entry name" value="PURINE EFFLUX PUMP PBUE"/>
    <property type="match status" value="1"/>
</dbReference>
<sequence length="406" mass="42669">MSTFPKTRFLDRTTPPHIATLILMAAVGALSLNVFLPSLPSMADHFGVDYGLMQLSVSAYLATTAVVQVAIGPFSDRYGRRPVMIGTVLVFTIASVGAIYAPNFTVFLIFRLLQTAIATSFVISRAVVRDMVPQDQAASMIGYVTMGMSIVPMIGPAVGGILDEAFGWQASFWMLAGGGLLLFMTLYFDQGETFAKREGGFAAQVREYPKLLTSQRFWGYCLAAAFASGAFFAYLGGAPFVGTVVFAMEPAELGLYFGAPAVGYLIGNGLSGRYSVRVGVNRMVLIGTLLTVAGMSMLMLLDLAGFSHPFIFFGFMIFIGLGNGILLPSANAGMLSVRPALAGSAAGLGGAFMIGGGAALSVIAGFILGPGTGARPLIILMLLTTLASVVCALWVMRRAAVVDDAT</sequence>
<dbReference type="HOGENOM" id="CLU_001265_47_1_5"/>
<dbReference type="InterPro" id="IPR011701">
    <property type="entry name" value="MFS"/>
</dbReference>
<feature type="domain" description="Major facilitator superfamily (MFS) profile" evidence="11">
    <location>
        <begin position="17"/>
        <end position="400"/>
    </location>
</feature>
<comment type="similarity">
    <text evidence="3 10">Belongs to the major facilitator superfamily. Bcr/CmlA family.</text>
</comment>